<dbReference type="EMBL" id="RDSR01000004">
    <property type="protein sequence ID" value="RNE66623.1"/>
    <property type="molecule type" value="Genomic_DNA"/>
</dbReference>
<dbReference type="GO" id="GO:0016787">
    <property type="term" value="F:hydrolase activity"/>
    <property type="evidence" value="ECO:0007669"/>
    <property type="project" value="UniProtKB-KW"/>
</dbReference>
<evidence type="ECO:0000313" key="2">
    <source>
        <dbReference type="EMBL" id="RNE66623.1"/>
    </source>
</evidence>
<gene>
    <name evidence="2" type="ORF">EEJ31_04150</name>
</gene>
<dbReference type="Pfam" id="PF12146">
    <property type="entry name" value="Hydrolase_4"/>
    <property type="match status" value="1"/>
</dbReference>
<dbReference type="InterPro" id="IPR029058">
    <property type="entry name" value="AB_hydrolase_fold"/>
</dbReference>
<keyword evidence="2" id="KW-0378">Hydrolase</keyword>
<feature type="domain" description="Serine aminopeptidase S33" evidence="1">
    <location>
        <begin position="127"/>
        <end position="255"/>
    </location>
</feature>
<name>A0A3M8LM79_9MICO</name>
<dbReference type="Proteomes" id="UP000279859">
    <property type="component" value="Unassembled WGS sequence"/>
</dbReference>
<evidence type="ECO:0000259" key="1">
    <source>
        <dbReference type="Pfam" id="PF12146"/>
    </source>
</evidence>
<sequence length="354" mass="38504">MARRVVTPPRKQPQVVWIRAVDASADVPTITLGRDPDAELPGRYGLWFDDGAGHARLGEILAETKATVTRELLAVDSGNLRAGIRGRLSGWFFLGPDDLGYAYDDVTVETPVGPAPAWLIPAGEPSDRWVIQVHGRATRRQEALRAVAVFRDAGYNSLLVSYRNDGDAPTSLDGRYALGDTEWEDVDAAIDFARAHGARQVVLMGWSMGGAIALQTATRSGKSIAGVVLESPVIDWADVVAYQGASARLPAVVAPGAMRLLGSGWSGRLTGQGAPIDFARLDFVERAGELDLPILLMHSDDDGFVPSTGSRRLAERRPDIVTFVPFTEARHTKLWNYDPEKWNGAITLWLRQRG</sequence>
<dbReference type="OrthoDB" id="8111537at2"/>
<accession>A0A3M8LM79</accession>
<dbReference type="AlphaFoldDB" id="A0A3M8LM79"/>
<evidence type="ECO:0000313" key="3">
    <source>
        <dbReference type="Proteomes" id="UP000279859"/>
    </source>
</evidence>
<organism evidence="2 3">
    <name type="scientific">Cryobacterium tepidiphilum</name>
    <dbReference type="NCBI Taxonomy" id="2486026"/>
    <lineage>
        <taxon>Bacteria</taxon>
        <taxon>Bacillati</taxon>
        <taxon>Actinomycetota</taxon>
        <taxon>Actinomycetes</taxon>
        <taxon>Micrococcales</taxon>
        <taxon>Microbacteriaceae</taxon>
        <taxon>Cryobacterium</taxon>
    </lineage>
</organism>
<protein>
    <submittedName>
        <fullName evidence="2">Alpha/beta fold hydrolase</fullName>
    </submittedName>
</protein>
<comment type="caution">
    <text evidence="2">The sequence shown here is derived from an EMBL/GenBank/DDBJ whole genome shotgun (WGS) entry which is preliminary data.</text>
</comment>
<reference evidence="2 3" key="1">
    <citation type="submission" date="2018-11" db="EMBL/GenBank/DDBJ databases">
        <title>Cryobacterium sp. nov., isolated from rhizosphere soil of lettuce.</title>
        <authorList>
            <person name="Wang Y."/>
        </authorList>
    </citation>
    <scope>NUCLEOTIDE SEQUENCE [LARGE SCALE GENOMIC DNA]</scope>
    <source>
        <strain evidence="2 3">NEAU-85</strain>
    </source>
</reference>
<keyword evidence="3" id="KW-1185">Reference proteome</keyword>
<dbReference type="PANTHER" id="PTHR12277">
    <property type="entry name" value="ALPHA/BETA HYDROLASE DOMAIN-CONTAINING PROTEIN"/>
    <property type="match status" value="1"/>
</dbReference>
<proteinExistence type="predicted"/>
<dbReference type="PANTHER" id="PTHR12277:SF79">
    <property type="entry name" value="XAA-PRO DIPEPTIDYL-PEPTIDASE-RELATED"/>
    <property type="match status" value="1"/>
</dbReference>
<dbReference type="Gene3D" id="3.40.50.1820">
    <property type="entry name" value="alpha/beta hydrolase"/>
    <property type="match status" value="1"/>
</dbReference>
<dbReference type="SUPFAM" id="SSF53474">
    <property type="entry name" value="alpha/beta-Hydrolases"/>
    <property type="match status" value="1"/>
</dbReference>
<dbReference type="InterPro" id="IPR022742">
    <property type="entry name" value="Hydrolase_4"/>
</dbReference>